<reference evidence="3" key="1">
    <citation type="journal article" date="2010" name="Nature">
        <title>The Amphimedon queenslandica genome and the evolution of animal complexity.</title>
        <authorList>
            <person name="Srivastava M."/>
            <person name="Simakov O."/>
            <person name="Chapman J."/>
            <person name="Fahey B."/>
            <person name="Gauthier M.E."/>
            <person name="Mitros T."/>
            <person name="Richards G.S."/>
            <person name="Conaco C."/>
            <person name="Dacre M."/>
            <person name="Hellsten U."/>
            <person name="Larroux C."/>
            <person name="Putnam N.H."/>
            <person name="Stanke M."/>
            <person name="Adamska M."/>
            <person name="Darling A."/>
            <person name="Degnan S.M."/>
            <person name="Oakley T.H."/>
            <person name="Plachetzki D.C."/>
            <person name="Zhai Y."/>
            <person name="Adamski M."/>
            <person name="Calcino A."/>
            <person name="Cummins S.F."/>
            <person name="Goodstein D.M."/>
            <person name="Harris C."/>
            <person name="Jackson D.J."/>
            <person name="Leys S.P."/>
            <person name="Shu S."/>
            <person name="Woodcroft B.J."/>
            <person name="Vervoort M."/>
            <person name="Kosik K.S."/>
            <person name="Manning G."/>
            <person name="Degnan B.M."/>
            <person name="Rokhsar D.S."/>
        </authorList>
    </citation>
    <scope>NUCLEOTIDE SEQUENCE [LARGE SCALE GENOMIC DNA]</scope>
</reference>
<feature type="compositionally biased region" description="Low complexity" evidence="1">
    <location>
        <begin position="298"/>
        <end position="312"/>
    </location>
</feature>
<keyword evidence="3" id="KW-1185">Reference proteome</keyword>
<evidence type="ECO:0008006" key="4">
    <source>
        <dbReference type="Google" id="ProtNLM"/>
    </source>
</evidence>
<dbReference type="EnsemblMetazoa" id="XM_020002009.1">
    <property type="protein sequence ID" value="XP_019857568.1"/>
    <property type="gene ID" value="LOC100633603"/>
</dbReference>
<accession>A0AAN0JKN0</accession>
<gene>
    <name evidence="2" type="primary">100633603</name>
</gene>
<dbReference type="AlphaFoldDB" id="A0AAN0JKN0"/>
<organism evidence="2 3">
    <name type="scientific">Amphimedon queenslandica</name>
    <name type="common">Sponge</name>
    <dbReference type="NCBI Taxonomy" id="400682"/>
    <lineage>
        <taxon>Eukaryota</taxon>
        <taxon>Metazoa</taxon>
        <taxon>Porifera</taxon>
        <taxon>Demospongiae</taxon>
        <taxon>Heteroscleromorpha</taxon>
        <taxon>Haplosclerida</taxon>
        <taxon>Niphatidae</taxon>
        <taxon>Amphimedon</taxon>
    </lineage>
</organism>
<feature type="compositionally biased region" description="Low complexity" evidence="1">
    <location>
        <begin position="329"/>
        <end position="351"/>
    </location>
</feature>
<reference evidence="2" key="2">
    <citation type="submission" date="2024-06" db="UniProtKB">
        <authorList>
            <consortium name="EnsemblMetazoa"/>
        </authorList>
    </citation>
    <scope>IDENTIFICATION</scope>
</reference>
<evidence type="ECO:0000256" key="1">
    <source>
        <dbReference type="SAM" id="MobiDB-lite"/>
    </source>
</evidence>
<proteinExistence type="predicted"/>
<feature type="compositionally biased region" description="Polar residues" evidence="1">
    <location>
        <begin position="287"/>
        <end position="297"/>
    </location>
</feature>
<evidence type="ECO:0000313" key="3">
    <source>
        <dbReference type="Proteomes" id="UP000007879"/>
    </source>
</evidence>
<evidence type="ECO:0000313" key="2">
    <source>
        <dbReference type="EnsemblMetazoa" id="XP_019857568.1"/>
    </source>
</evidence>
<name>A0AAN0JKN0_AMPQE</name>
<feature type="region of interest" description="Disordered" evidence="1">
    <location>
        <begin position="276"/>
        <end position="351"/>
    </location>
</feature>
<dbReference type="Proteomes" id="UP000007879">
    <property type="component" value="Unassembled WGS sequence"/>
</dbReference>
<sequence length="453" mass="50845">MSSSQEIVLSLSRSLPLFIIEEYEKLLAIINIKLPPNPSQLPNHRFWDLFNAHAAQKGSSLEVAVTYLHTILNRNELESEDLKVFIKSDVKIDGRVIEALQRIKNERPKLLDSLGDQLGEYQLSRYRLAVTVLTERVLIPPELPFLKIYDILLKKCGSYPAAIAFTIGVLERSGWGDTRRLKPFADRSIDFNTQFSEVDLCLTVADYYGNMSDRDFSSAKVYTSAVHLKNLSVSNKNRIEFTLLLMKRNVISVGNVSNIEDKVRYPIFFKEYKRRSEDLPEEPAPGNLTTPEQATKQDTNTSTTTDLSSTDTASECTKDTEQSSINNITVSHPTTATAATSSETTQSSGTTAALPVIPDAVLDSAPQMMKVVKFLKPFESQWRMIRLCLEVDLDEDELVKEYDKSSCLAAVLKAWQKSSPGSVPYTWRSVIDVADALGDDNAKRNIETFLLKQ</sequence>
<protein>
    <recommendedName>
        <fullName evidence="4">Death domain-containing protein</fullName>
    </recommendedName>
</protein>